<dbReference type="InterPro" id="IPR001638">
    <property type="entry name" value="Solute-binding_3/MltF_N"/>
</dbReference>
<keyword evidence="6" id="KW-0812">Transmembrane</keyword>
<keyword evidence="8" id="KW-0456">Lyase</keyword>
<evidence type="ECO:0000313" key="8">
    <source>
        <dbReference type="EMBL" id="TXR54239.1"/>
    </source>
</evidence>
<dbReference type="InterPro" id="IPR000189">
    <property type="entry name" value="Transglyc_AS"/>
</dbReference>
<dbReference type="EMBL" id="VKAD01000001">
    <property type="protein sequence ID" value="TXR54239.1"/>
    <property type="molecule type" value="Genomic_DNA"/>
</dbReference>
<dbReference type="EC" id="4.2.2.-" evidence="8"/>
<organism evidence="8 9">
    <name type="scientific">Reinekea thalattae</name>
    <dbReference type="NCBI Taxonomy" id="2593301"/>
    <lineage>
        <taxon>Bacteria</taxon>
        <taxon>Pseudomonadati</taxon>
        <taxon>Pseudomonadota</taxon>
        <taxon>Gammaproteobacteria</taxon>
        <taxon>Oceanospirillales</taxon>
        <taxon>Saccharospirillaceae</taxon>
        <taxon>Reinekea</taxon>
    </lineage>
</organism>
<dbReference type="SUPFAM" id="SSF53850">
    <property type="entry name" value="Periplasmic binding protein-like II"/>
    <property type="match status" value="1"/>
</dbReference>
<dbReference type="Pfam" id="PF00497">
    <property type="entry name" value="SBP_bac_3"/>
    <property type="match status" value="1"/>
</dbReference>
<dbReference type="OrthoDB" id="9815002at2"/>
<feature type="transmembrane region" description="Helical" evidence="6">
    <location>
        <begin position="12"/>
        <end position="33"/>
    </location>
</feature>
<proteinExistence type="inferred from homology"/>
<dbReference type="AlphaFoldDB" id="A0A5C8ZAC7"/>
<comment type="caution">
    <text evidence="8">The sequence shown here is derived from an EMBL/GenBank/DDBJ whole genome shotgun (WGS) entry which is preliminary data.</text>
</comment>
<evidence type="ECO:0000256" key="5">
    <source>
        <dbReference type="ARBA" id="ARBA00023237"/>
    </source>
</evidence>
<keyword evidence="4" id="KW-0732">Signal</keyword>
<evidence type="ECO:0000256" key="4">
    <source>
        <dbReference type="ARBA" id="ARBA00022729"/>
    </source>
</evidence>
<dbReference type="CDD" id="cd13403">
    <property type="entry name" value="MLTF-like"/>
    <property type="match status" value="1"/>
</dbReference>
<dbReference type="GO" id="GO:0000270">
    <property type="term" value="P:peptidoglycan metabolic process"/>
    <property type="evidence" value="ECO:0007669"/>
    <property type="project" value="InterPro"/>
</dbReference>
<keyword evidence="6" id="KW-1133">Transmembrane helix</keyword>
<dbReference type="Gene3D" id="3.40.190.10">
    <property type="entry name" value="Periplasmic binding protein-like II"/>
    <property type="match status" value="2"/>
</dbReference>
<dbReference type="InterPro" id="IPR008258">
    <property type="entry name" value="Transglycosylase_SLT_dom_1"/>
</dbReference>
<dbReference type="Gene3D" id="1.10.530.10">
    <property type="match status" value="1"/>
</dbReference>
<feature type="domain" description="Solute-binding protein family 3/N-terminal" evidence="7">
    <location>
        <begin position="47"/>
        <end position="263"/>
    </location>
</feature>
<dbReference type="Pfam" id="PF01464">
    <property type="entry name" value="SLT"/>
    <property type="match status" value="1"/>
</dbReference>
<reference evidence="8 9" key="1">
    <citation type="submission" date="2019-07" db="EMBL/GenBank/DDBJ databases">
        <title>Reinekea sp. strain SSH23 genome sequencing and assembly.</title>
        <authorList>
            <person name="Kim I."/>
        </authorList>
    </citation>
    <scope>NUCLEOTIDE SEQUENCE [LARGE SCALE GENOMIC DNA]</scope>
    <source>
        <strain evidence="8 9">SSH23</strain>
    </source>
</reference>
<dbReference type="SUPFAM" id="SSF53955">
    <property type="entry name" value="Lysozyme-like"/>
    <property type="match status" value="1"/>
</dbReference>
<sequence>MRFIQPYRSNKLAKIFFSIIASIGFVFLIGYGFKWHDHWQQIERRGALVVAVRESEGIYWPTGQSFTGLEHDLLNELERHLDIPIQIFAVRDLDDLYRSLEVGAVDMALPGTSILSSDWPVSIPYATTTVGLVSTGTDLPAQQERRLGILDSISHSDVIPEALKQTAFDSAIYEHGRLSAELFTLLEMGDIETVLIDKRDFTLQQSAFPTLQFSNLDLPERSLNIYFSPSEDGTLINRVNEVLQLFQQSGLIAQITDRYLGSALEFDYVDNLTFEKHMRSRLPNYTELFQKYADIYQMDWRLLAAIAYQESHWRPNARSPTGVRGMMMITLTTAEEMGITNRLDPEQSVLAGAKYFSSLKQRVVPEIKDPDRTWFALASYNVGAGHLEDARKITELLKDDPNRWVDVRKHLPKLALKDYYPWTKYGYARGAEPVVYVANIRRFYEKLKMEYPTSEELLEPDRLDQLPDSAIPIFPLLQ</sequence>
<evidence type="ECO:0000256" key="6">
    <source>
        <dbReference type="SAM" id="Phobius"/>
    </source>
</evidence>
<gene>
    <name evidence="8" type="primary">mltF</name>
    <name evidence="8" type="ORF">FME95_06805</name>
</gene>
<comment type="similarity">
    <text evidence="3">Belongs to the bacterial solute-binding protein 3 family.</text>
</comment>
<evidence type="ECO:0000256" key="3">
    <source>
        <dbReference type="ARBA" id="ARBA00010333"/>
    </source>
</evidence>
<dbReference type="NCBIfam" id="NF008112">
    <property type="entry name" value="PRK10859.1"/>
    <property type="match status" value="1"/>
</dbReference>
<dbReference type="GO" id="GO:0008933">
    <property type="term" value="F:peptidoglycan lytic transglycosylase activity"/>
    <property type="evidence" value="ECO:0007669"/>
    <property type="project" value="InterPro"/>
</dbReference>
<evidence type="ECO:0000259" key="7">
    <source>
        <dbReference type="SMART" id="SM00062"/>
    </source>
</evidence>
<protein>
    <submittedName>
        <fullName evidence="8">Membrane-bound lytic murein transglycosylase MltF</fullName>
        <ecNumber evidence="8">4.2.2.-</ecNumber>
    </submittedName>
</protein>
<dbReference type="PANTHER" id="PTHR35936">
    <property type="entry name" value="MEMBRANE-BOUND LYTIC MUREIN TRANSGLYCOSYLASE F"/>
    <property type="match status" value="1"/>
</dbReference>
<keyword evidence="6" id="KW-0472">Membrane</keyword>
<dbReference type="RefSeq" id="WP_147713637.1">
    <property type="nucleotide sequence ID" value="NZ_VKAD01000001.1"/>
</dbReference>
<dbReference type="Proteomes" id="UP000321764">
    <property type="component" value="Unassembled WGS sequence"/>
</dbReference>
<dbReference type="PROSITE" id="PS00922">
    <property type="entry name" value="TRANSGLYCOSYLASE"/>
    <property type="match status" value="1"/>
</dbReference>
<keyword evidence="9" id="KW-1185">Reference proteome</keyword>
<dbReference type="PANTHER" id="PTHR35936:SF32">
    <property type="entry name" value="MEMBRANE-BOUND LYTIC MUREIN TRANSGLYCOSYLASE F"/>
    <property type="match status" value="1"/>
</dbReference>
<dbReference type="SMART" id="SM00062">
    <property type="entry name" value="PBPb"/>
    <property type="match status" value="1"/>
</dbReference>
<evidence type="ECO:0000313" key="9">
    <source>
        <dbReference type="Proteomes" id="UP000321764"/>
    </source>
</evidence>
<keyword evidence="5" id="KW-0998">Cell outer membrane</keyword>
<evidence type="ECO:0000256" key="2">
    <source>
        <dbReference type="ARBA" id="ARBA00007734"/>
    </source>
</evidence>
<dbReference type="InterPro" id="IPR023346">
    <property type="entry name" value="Lysozyme-like_dom_sf"/>
</dbReference>
<accession>A0A5C8ZAC7</accession>
<name>A0A5C8ZAC7_9GAMM</name>
<dbReference type="GO" id="GO:0009279">
    <property type="term" value="C:cell outer membrane"/>
    <property type="evidence" value="ECO:0007669"/>
    <property type="project" value="UniProtKB-SubCell"/>
</dbReference>
<evidence type="ECO:0000256" key="1">
    <source>
        <dbReference type="ARBA" id="ARBA00004339"/>
    </source>
</evidence>
<comment type="subcellular location">
    <subcellularLocation>
        <location evidence="1">Cell outer membrane</location>
        <topology evidence="1">Peripheral membrane protein</topology>
    </subcellularLocation>
</comment>
<comment type="similarity">
    <text evidence="2">Belongs to the transglycosylase Slt family.</text>
</comment>